<keyword evidence="1" id="KW-0812">Transmembrane</keyword>
<evidence type="ECO:0000313" key="3">
    <source>
        <dbReference type="Proteomes" id="UP000289206"/>
    </source>
</evidence>
<keyword evidence="3" id="KW-1185">Reference proteome</keyword>
<sequence length="71" mass="7816">MPPVSALEFWLLALAGVIALLLWMGSDDFPSHRVPALIRPWRSGPLGRLAGVHSPSAHPYGTCWCQKRARP</sequence>
<keyword evidence="1" id="KW-0472">Membrane</keyword>
<proteinExistence type="predicted"/>
<feature type="transmembrane region" description="Helical" evidence="1">
    <location>
        <begin position="6"/>
        <end position="24"/>
    </location>
</feature>
<dbReference type="Proteomes" id="UP000289206">
    <property type="component" value="Segment"/>
</dbReference>
<dbReference type="GeneID" id="55011176"/>
<dbReference type="RefSeq" id="YP_009819758.1">
    <property type="nucleotide sequence ID" value="NC_048152.1"/>
</dbReference>
<dbReference type="EMBL" id="MK411746">
    <property type="protein sequence ID" value="QAY16197.1"/>
    <property type="molecule type" value="Genomic_DNA"/>
</dbReference>
<evidence type="ECO:0000313" key="2">
    <source>
        <dbReference type="EMBL" id="QAY16197.1"/>
    </source>
</evidence>
<reference evidence="2 3" key="1">
    <citation type="submission" date="2019-01" db="EMBL/GenBank/DDBJ databases">
        <authorList>
            <person name="Adair T.L."/>
            <person name="Lucas L.G."/>
            <person name="Young A.M."/>
            <person name="Antrich S.C."/>
            <person name="Baird A.G."/>
            <person name="Dunn E.L."/>
            <person name="Fernandes B.I."/>
            <person name="Fraley E.G."/>
            <person name="Ghanem A.X."/>
            <person name="Gilbert M.G."/>
            <person name="Morris T.B."/>
            <person name="Nortch B.D."/>
            <person name="Overcash M.E."/>
            <person name="Pavleszek K.E."/>
            <person name="Pellegrini L.I.O."/>
            <person name="Pham L.T."/>
            <person name="Rule L.S."/>
            <person name="Schultz E.M."/>
            <person name="Smith J."/>
            <person name="Thong B.J."/>
            <person name="Turner H.A."/>
            <person name="Walker G."/>
            <person name="Whitaker Z.J."/>
            <person name="Wilsey R.N."/>
            <person name="Yanney R.L."/>
            <person name="Klyczek K."/>
            <person name="Garlena R.A."/>
            <person name="Russell D.A."/>
            <person name="Pope W.H."/>
            <person name="Jacobs-Sera D."/>
            <person name="Hatfull G.F."/>
        </authorList>
    </citation>
    <scope>NUCLEOTIDE SEQUENCE [LARGE SCALE GENOMIC DNA]</scope>
</reference>
<accession>A0A411CQW3</accession>
<dbReference type="KEGG" id="vg:55011176"/>
<keyword evidence="1" id="KW-1133">Transmembrane helix</keyword>
<name>A0A411CQW3_9CAUD</name>
<protein>
    <submittedName>
        <fullName evidence="2">Uncharacterized protein</fullName>
    </submittedName>
</protein>
<evidence type="ECO:0000256" key="1">
    <source>
        <dbReference type="SAM" id="Phobius"/>
    </source>
</evidence>
<organism evidence="2 3">
    <name type="scientific">Arthrobacter phage Sonali</name>
    <dbReference type="NCBI Taxonomy" id="2510495"/>
    <lineage>
        <taxon>Viruses</taxon>
        <taxon>Duplodnaviria</taxon>
        <taxon>Heunggongvirae</taxon>
        <taxon>Uroviricota</taxon>
        <taxon>Caudoviricetes</taxon>
        <taxon>Sonalivirus</taxon>
        <taxon>Sonalivirus sonali</taxon>
    </lineage>
</organism>
<gene>
    <name evidence="2" type="primary">85</name>
    <name evidence="2" type="ORF">SEA_SONALI_85</name>
</gene>